<evidence type="ECO:0000256" key="8">
    <source>
        <dbReference type="ARBA" id="ARBA00022741"/>
    </source>
</evidence>
<proteinExistence type="inferred from homology"/>
<gene>
    <name evidence="16" type="ORF">FBUS_05304</name>
</gene>
<evidence type="ECO:0000313" key="17">
    <source>
        <dbReference type="Proteomes" id="UP000728185"/>
    </source>
</evidence>
<evidence type="ECO:0000256" key="7">
    <source>
        <dbReference type="ARBA" id="ARBA00022679"/>
    </source>
</evidence>
<evidence type="ECO:0000256" key="13">
    <source>
        <dbReference type="ARBA" id="ARBA00047377"/>
    </source>
</evidence>
<dbReference type="CDD" id="cd01173">
    <property type="entry name" value="pyridoxal_pyridoxamine_kinase"/>
    <property type="match status" value="1"/>
</dbReference>
<accession>A0A8E0RTG5</accession>
<evidence type="ECO:0000256" key="1">
    <source>
        <dbReference type="ARBA" id="ARBA00004750"/>
    </source>
</evidence>
<sequence length="347" mass="37919">MTYRVLSIQSHVVHGYVGNRSAVFPLQVLGIEVDFVNSVQFSNHTEYQTVKGQVLNASDLKSLYQGLRCNGLHQYTHVLTGYVGSASFLEAVAEIISDLKTENPCIKYYCDPVLGDSGELYVPAELISIYQEKILPLADVVLPNQFEAELLSGSKIVDEKSALQCIRQIHAKFHVPTVIVSSTNITCSATSAGPDPDAVQGLMLGYASRLVTSRQHDGDSLSTEPGGGPLDGQASDELFEQVRFRIPILDATFRGTGDLFSALTLAHLESAKRDHRSVGSMGAAFENVISTMQAVLRRTLFMAEEITNSKQPIQSSAKLELKLIQSLDDIRNPPKGGCYVERIEQSI</sequence>
<dbReference type="GO" id="GO:0009443">
    <property type="term" value="P:pyridoxal 5'-phosphate salvage"/>
    <property type="evidence" value="ECO:0007669"/>
    <property type="project" value="InterPro"/>
</dbReference>
<comment type="caution">
    <text evidence="16">The sequence shown here is derived from an EMBL/GenBank/DDBJ whole genome shotgun (WGS) entry which is preliminary data.</text>
</comment>
<comment type="catalytic activity">
    <reaction evidence="13">
        <text>pyridoxal + ATP = pyridoxal 5'-phosphate + ADP + H(+)</text>
        <dbReference type="Rhea" id="RHEA:10224"/>
        <dbReference type="ChEBI" id="CHEBI:15378"/>
        <dbReference type="ChEBI" id="CHEBI:17310"/>
        <dbReference type="ChEBI" id="CHEBI:30616"/>
        <dbReference type="ChEBI" id="CHEBI:456216"/>
        <dbReference type="ChEBI" id="CHEBI:597326"/>
        <dbReference type="EC" id="2.7.1.35"/>
    </reaction>
    <physiologicalReaction direction="left-to-right" evidence="13">
        <dbReference type="Rhea" id="RHEA:10225"/>
    </physiologicalReaction>
</comment>
<protein>
    <recommendedName>
        <fullName evidence="6">Pyridoxal kinase</fullName>
        <ecNumber evidence="5">2.7.1.35</ecNumber>
    </recommendedName>
    <alternativeName>
        <fullName evidence="11">Pyridoxine kinase</fullName>
    </alternativeName>
</protein>
<evidence type="ECO:0000256" key="2">
    <source>
        <dbReference type="ARBA" id="ARBA00004835"/>
    </source>
</evidence>
<evidence type="ECO:0000256" key="5">
    <source>
        <dbReference type="ARBA" id="ARBA00012104"/>
    </source>
</evidence>
<dbReference type="EMBL" id="LUCM01006538">
    <property type="protein sequence ID" value="KAA0191130.1"/>
    <property type="molecule type" value="Genomic_DNA"/>
</dbReference>
<dbReference type="AlphaFoldDB" id="A0A8E0RTG5"/>
<dbReference type="Proteomes" id="UP000728185">
    <property type="component" value="Unassembled WGS sequence"/>
</dbReference>
<evidence type="ECO:0000256" key="11">
    <source>
        <dbReference type="ARBA" id="ARBA00032808"/>
    </source>
</evidence>
<evidence type="ECO:0000256" key="14">
    <source>
        <dbReference type="ARBA" id="ARBA00048524"/>
    </source>
</evidence>
<evidence type="ECO:0000256" key="4">
    <source>
        <dbReference type="ARBA" id="ARBA00008805"/>
    </source>
</evidence>
<keyword evidence="8" id="KW-0547">Nucleotide-binding</keyword>
<evidence type="ECO:0000256" key="10">
    <source>
        <dbReference type="ARBA" id="ARBA00022840"/>
    </source>
</evidence>
<keyword evidence="9" id="KW-0418">Kinase</keyword>
<evidence type="ECO:0000313" key="16">
    <source>
        <dbReference type="EMBL" id="KAA0191130.1"/>
    </source>
</evidence>
<comment type="catalytic activity">
    <reaction evidence="12">
        <text>pyridoxamine + ATP = pyridoxamine 5'-phosphate + ADP + H(+)</text>
        <dbReference type="Rhea" id="RHEA:25104"/>
        <dbReference type="ChEBI" id="CHEBI:15378"/>
        <dbReference type="ChEBI" id="CHEBI:30616"/>
        <dbReference type="ChEBI" id="CHEBI:57761"/>
        <dbReference type="ChEBI" id="CHEBI:58451"/>
        <dbReference type="ChEBI" id="CHEBI:456216"/>
        <dbReference type="EC" id="2.7.1.35"/>
    </reaction>
    <physiologicalReaction direction="left-to-right" evidence="12">
        <dbReference type="Rhea" id="RHEA:25105"/>
    </physiologicalReaction>
</comment>
<comment type="pathway">
    <text evidence="2">Cofactor metabolism; pyridoxal 5'-phosphate salvage; pyridoxine 5'-phosphate from pyridoxine: step 1/1.</text>
</comment>
<dbReference type="InterPro" id="IPR004625">
    <property type="entry name" value="PyrdxlKinase"/>
</dbReference>
<dbReference type="EC" id="2.7.1.35" evidence="5"/>
<comment type="pathway">
    <text evidence="1">Cofactor metabolism; pyridoxal 5'-phosphate salvage; pyridoxamine 5'-phosphate from pyridoxamine: step 1/1.</text>
</comment>
<dbReference type="GO" id="GO:0008478">
    <property type="term" value="F:pyridoxal kinase activity"/>
    <property type="evidence" value="ECO:0007669"/>
    <property type="project" value="UniProtKB-EC"/>
</dbReference>
<feature type="domain" description="Pyridoxamine kinase/Phosphomethylpyrimidine kinase" evidence="15">
    <location>
        <begin position="77"/>
        <end position="185"/>
    </location>
</feature>
<dbReference type="OrthoDB" id="2104723at2759"/>
<dbReference type="PANTHER" id="PTHR10534:SF2">
    <property type="entry name" value="PYRIDOXAL KINASE"/>
    <property type="match status" value="1"/>
</dbReference>
<dbReference type="GO" id="GO:0005829">
    <property type="term" value="C:cytosol"/>
    <property type="evidence" value="ECO:0007669"/>
    <property type="project" value="TreeGrafter"/>
</dbReference>
<keyword evidence="10" id="KW-0067">ATP-binding</keyword>
<dbReference type="PANTHER" id="PTHR10534">
    <property type="entry name" value="PYRIDOXAL KINASE"/>
    <property type="match status" value="1"/>
</dbReference>
<evidence type="ECO:0000256" key="12">
    <source>
        <dbReference type="ARBA" id="ARBA00047310"/>
    </source>
</evidence>
<organism evidence="16 17">
    <name type="scientific">Fasciolopsis buskii</name>
    <dbReference type="NCBI Taxonomy" id="27845"/>
    <lineage>
        <taxon>Eukaryota</taxon>
        <taxon>Metazoa</taxon>
        <taxon>Spiralia</taxon>
        <taxon>Lophotrochozoa</taxon>
        <taxon>Platyhelminthes</taxon>
        <taxon>Trematoda</taxon>
        <taxon>Digenea</taxon>
        <taxon>Plagiorchiida</taxon>
        <taxon>Echinostomata</taxon>
        <taxon>Echinostomatoidea</taxon>
        <taxon>Fasciolidae</taxon>
        <taxon>Fasciolopsis</taxon>
    </lineage>
</organism>
<dbReference type="GO" id="GO:0005524">
    <property type="term" value="F:ATP binding"/>
    <property type="evidence" value="ECO:0007669"/>
    <property type="project" value="UniProtKB-KW"/>
</dbReference>
<comment type="catalytic activity">
    <reaction evidence="14">
        <text>pyridoxine + ATP = pyridoxine 5'-phosphate + ADP + H(+)</text>
        <dbReference type="Rhea" id="RHEA:25108"/>
        <dbReference type="ChEBI" id="CHEBI:15378"/>
        <dbReference type="ChEBI" id="CHEBI:16709"/>
        <dbReference type="ChEBI" id="CHEBI:30616"/>
        <dbReference type="ChEBI" id="CHEBI:58589"/>
        <dbReference type="ChEBI" id="CHEBI:456216"/>
        <dbReference type="EC" id="2.7.1.35"/>
    </reaction>
    <physiologicalReaction direction="left-to-right" evidence="14">
        <dbReference type="Rhea" id="RHEA:25109"/>
    </physiologicalReaction>
</comment>
<comment type="pathway">
    <text evidence="3">Cofactor metabolism; pyridoxal 5'-phosphate salvage; pyridoxal 5'-phosphate from pyridoxal: step 1/1.</text>
</comment>
<dbReference type="InterPro" id="IPR029056">
    <property type="entry name" value="Ribokinase-like"/>
</dbReference>
<evidence type="ECO:0000256" key="3">
    <source>
        <dbReference type="ARBA" id="ARBA00005210"/>
    </source>
</evidence>
<keyword evidence="7" id="KW-0808">Transferase</keyword>
<comment type="similarity">
    <text evidence="4">Belongs to the pyridoxine kinase family.</text>
</comment>
<evidence type="ECO:0000256" key="9">
    <source>
        <dbReference type="ARBA" id="ARBA00022777"/>
    </source>
</evidence>
<reference evidence="16" key="1">
    <citation type="submission" date="2019-05" db="EMBL/GenBank/DDBJ databases">
        <title>Annotation for the trematode Fasciolopsis buski.</title>
        <authorList>
            <person name="Choi Y.-J."/>
        </authorList>
    </citation>
    <scope>NUCLEOTIDE SEQUENCE</scope>
    <source>
        <strain evidence="16">HT</strain>
        <tissue evidence="16">Whole worm</tissue>
    </source>
</reference>
<name>A0A8E0RTG5_9TREM</name>
<evidence type="ECO:0000259" key="15">
    <source>
        <dbReference type="Pfam" id="PF08543"/>
    </source>
</evidence>
<keyword evidence="17" id="KW-1185">Reference proteome</keyword>
<dbReference type="Pfam" id="PF08543">
    <property type="entry name" value="Phos_pyr_kin"/>
    <property type="match status" value="1"/>
</dbReference>
<dbReference type="SUPFAM" id="SSF53613">
    <property type="entry name" value="Ribokinase-like"/>
    <property type="match status" value="1"/>
</dbReference>
<evidence type="ECO:0000256" key="6">
    <source>
        <dbReference type="ARBA" id="ARBA00018134"/>
    </source>
</evidence>
<dbReference type="NCBIfam" id="TIGR00687">
    <property type="entry name" value="pyridox_kin"/>
    <property type="match status" value="1"/>
</dbReference>
<dbReference type="UniPathway" id="UPA01068">
    <property type="reaction ID" value="UER00298"/>
</dbReference>
<dbReference type="InterPro" id="IPR013749">
    <property type="entry name" value="PM/HMP-P_kinase-1"/>
</dbReference>
<dbReference type="Gene3D" id="3.40.1190.20">
    <property type="match status" value="1"/>
</dbReference>